<dbReference type="AlphaFoldDB" id="A0A6L6WVQ0"/>
<dbReference type="RefSeq" id="WP_157165590.1">
    <property type="nucleotide sequence ID" value="NZ_WPNZ01000006.1"/>
</dbReference>
<organism evidence="1 2">
    <name type="scientific">Streptomyces typhae</name>
    <dbReference type="NCBI Taxonomy" id="2681492"/>
    <lineage>
        <taxon>Bacteria</taxon>
        <taxon>Bacillati</taxon>
        <taxon>Actinomycetota</taxon>
        <taxon>Actinomycetes</taxon>
        <taxon>Kitasatosporales</taxon>
        <taxon>Streptomycetaceae</taxon>
        <taxon>Streptomyces</taxon>
    </lineage>
</organism>
<gene>
    <name evidence="1" type="ORF">GPA10_12435</name>
</gene>
<evidence type="ECO:0000313" key="1">
    <source>
        <dbReference type="EMBL" id="MVO85538.1"/>
    </source>
</evidence>
<reference evidence="1 2" key="1">
    <citation type="submission" date="2019-11" db="EMBL/GenBank/DDBJ databases">
        <title>Streptomyces typhae sp. nov., a novel endophytic actinomycete isolated from the root of cattail pollen (Typha angustifolia L.).</title>
        <authorList>
            <person name="Peng C."/>
        </authorList>
    </citation>
    <scope>NUCLEOTIDE SEQUENCE [LARGE SCALE GENOMIC DNA]</scope>
    <source>
        <strain evidence="2">p1417</strain>
    </source>
</reference>
<accession>A0A6L6WVQ0</accession>
<keyword evidence="2" id="KW-1185">Reference proteome</keyword>
<dbReference type="EMBL" id="WPNZ01000006">
    <property type="protein sequence ID" value="MVO85538.1"/>
    <property type="molecule type" value="Genomic_DNA"/>
</dbReference>
<sequence length="217" mass="24401">MTRLGFRYTPAPLVKGTAARAIPFGLESLTPSDPGRIIKEAEPAEKPQSKAFGRALYGDRDRRISVRGRLYEVTAPATGCQAQAETRLLGDGRKRHMRLRLLLGEGEKASREQLAQDREFVAANERWRQCVRKDGVKAKNPVQLLQQLPRNVDVRKHSATRADVRCKRRTGYLPVAYATLAVAQQSWLDKHAHVLAGWRELQRRQDAAARATEAARD</sequence>
<comment type="caution">
    <text evidence="1">The sequence shown here is derived from an EMBL/GenBank/DDBJ whole genome shotgun (WGS) entry which is preliminary data.</text>
</comment>
<evidence type="ECO:0000313" key="2">
    <source>
        <dbReference type="Proteomes" id="UP000483802"/>
    </source>
</evidence>
<dbReference type="Proteomes" id="UP000483802">
    <property type="component" value="Unassembled WGS sequence"/>
</dbReference>
<protein>
    <submittedName>
        <fullName evidence="1">Uncharacterized protein</fullName>
    </submittedName>
</protein>
<name>A0A6L6WVQ0_9ACTN</name>
<proteinExistence type="predicted"/>